<keyword evidence="3" id="KW-0547">Nucleotide-binding</keyword>
<keyword evidence="4" id="KW-0067">ATP-binding</keyword>
<dbReference type="Gene3D" id="1.10.8.60">
    <property type="match status" value="2"/>
</dbReference>
<evidence type="ECO:0000256" key="5">
    <source>
        <dbReference type="ARBA" id="ARBA00032509"/>
    </source>
</evidence>
<evidence type="ECO:0000256" key="1">
    <source>
        <dbReference type="ARBA" id="ARBA00006914"/>
    </source>
</evidence>
<dbReference type="SUPFAM" id="SSF52540">
    <property type="entry name" value="P-loop containing nucleoside triphosphate hydrolases"/>
    <property type="match status" value="2"/>
</dbReference>
<dbReference type="GO" id="GO:0007031">
    <property type="term" value="P:peroxisome organization"/>
    <property type="evidence" value="ECO:0007669"/>
    <property type="project" value="UniProtKB-KW"/>
</dbReference>
<comment type="similarity">
    <text evidence="1">Belongs to the AAA ATPase family.</text>
</comment>
<feature type="domain" description="AAA+ ATPase" evidence="9">
    <location>
        <begin position="199"/>
        <end position="337"/>
    </location>
</feature>
<dbReference type="FunFam" id="3.40.50.300:FF:001602">
    <property type="entry name" value="Cell division cycle protein-like protein"/>
    <property type="match status" value="1"/>
</dbReference>
<dbReference type="RefSeq" id="XP_060288566.1">
    <property type="nucleotide sequence ID" value="XM_060425380.1"/>
</dbReference>
<organism evidence="10 11">
    <name type="scientific">Phialemonium atrogriseum</name>
    <dbReference type="NCBI Taxonomy" id="1093897"/>
    <lineage>
        <taxon>Eukaryota</taxon>
        <taxon>Fungi</taxon>
        <taxon>Dikarya</taxon>
        <taxon>Ascomycota</taxon>
        <taxon>Pezizomycotina</taxon>
        <taxon>Sordariomycetes</taxon>
        <taxon>Sordariomycetidae</taxon>
        <taxon>Cephalothecales</taxon>
        <taxon>Cephalothecaceae</taxon>
        <taxon>Phialemonium</taxon>
    </lineage>
</organism>
<dbReference type="InterPro" id="IPR003593">
    <property type="entry name" value="AAA+_ATPase"/>
</dbReference>
<evidence type="ECO:0000256" key="6">
    <source>
        <dbReference type="ARBA" id="ARBA00034532"/>
    </source>
</evidence>
<dbReference type="GO" id="GO:0003723">
    <property type="term" value="F:RNA binding"/>
    <property type="evidence" value="ECO:0007669"/>
    <property type="project" value="TreeGrafter"/>
</dbReference>
<dbReference type="GO" id="GO:0042254">
    <property type="term" value="P:ribosome biogenesis"/>
    <property type="evidence" value="ECO:0007669"/>
    <property type="project" value="TreeGrafter"/>
</dbReference>
<dbReference type="PROSITE" id="PS00674">
    <property type="entry name" value="AAA"/>
    <property type="match status" value="2"/>
</dbReference>
<feature type="region of interest" description="Disordered" evidence="8">
    <location>
        <begin position="112"/>
        <end position="165"/>
    </location>
</feature>
<dbReference type="GO" id="GO:0005634">
    <property type="term" value="C:nucleus"/>
    <property type="evidence" value="ECO:0007669"/>
    <property type="project" value="TreeGrafter"/>
</dbReference>
<dbReference type="Pfam" id="PF17862">
    <property type="entry name" value="AAA_lid_3"/>
    <property type="match status" value="2"/>
</dbReference>
<evidence type="ECO:0000259" key="9">
    <source>
        <dbReference type="SMART" id="SM00382"/>
    </source>
</evidence>
<dbReference type="InterPro" id="IPR050168">
    <property type="entry name" value="AAA_ATPase_domain"/>
</dbReference>
<dbReference type="GO" id="GO:1990275">
    <property type="term" value="F:preribosome binding"/>
    <property type="evidence" value="ECO:0007669"/>
    <property type="project" value="TreeGrafter"/>
</dbReference>
<name>A0AAJ0CBB5_9PEZI</name>
<dbReference type="InterPro" id="IPR003959">
    <property type="entry name" value="ATPase_AAA_core"/>
</dbReference>
<dbReference type="SMART" id="SM00382">
    <property type="entry name" value="AAA"/>
    <property type="match status" value="2"/>
</dbReference>
<feature type="domain" description="AAA+ ATPase" evidence="9">
    <location>
        <begin position="495"/>
        <end position="631"/>
    </location>
</feature>
<dbReference type="GeneID" id="85308567"/>
<evidence type="ECO:0000256" key="2">
    <source>
        <dbReference type="ARBA" id="ARBA00022593"/>
    </source>
</evidence>
<evidence type="ECO:0000313" key="10">
    <source>
        <dbReference type="EMBL" id="KAK1772353.1"/>
    </source>
</evidence>
<dbReference type="EMBL" id="MU838997">
    <property type="protein sequence ID" value="KAK1772353.1"/>
    <property type="molecule type" value="Genomic_DNA"/>
</dbReference>
<reference evidence="10" key="1">
    <citation type="submission" date="2023-06" db="EMBL/GenBank/DDBJ databases">
        <title>Genome-scale phylogeny and comparative genomics of the fungal order Sordariales.</title>
        <authorList>
            <consortium name="Lawrence Berkeley National Laboratory"/>
            <person name="Hensen N."/>
            <person name="Bonometti L."/>
            <person name="Westerberg I."/>
            <person name="Brannstrom I.O."/>
            <person name="Guillou S."/>
            <person name="Cros-Aarteil S."/>
            <person name="Calhoun S."/>
            <person name="Haridas S."/>
            <person name="Kuo A."/>
            <person name="Mondo S."/>
            <person name="Pangilinan J."/>
            <person name="Riley R."/>
            <person name="Labutti K."/>
            <person name="Andreopoulos B."/>
            <person name="Lipzen A."/>
            <person name="Chen C."/>
            <person name="Yanf M."/>
            <person name="Daum C."/>
            <person name="Ng V."/>
            <person name="Clum A."/>
            <person name="Steindorff A."/>
            <person name="Ohm R."/>
            <person name="Martin F."/>
            <person name="Silar P."/>
            <person name="Natvig D."/>
            <person name="Lalanne C."/>
            <person name="Gautier V."/>
            <person name="Ament-Velasquez S.L."/>
            <person name="Kruys A."/>
            <person name="Hutchinson M.I."/>
            <person name="Powell A.J."/>
            <person name="Barry K."/>
            <person name="Miller A.N."/>
            <person name="Grigoriev I.V."/>
            <person name="Debuchy R."/>
            <person name="Gladieux P."/>
            <person name="Thoren M.H."/>
            <person name="Johannesson H."/>
        </authorList>
    </citation>
    <scope>NUCLEOTIDE SEQUENCE</scope>
    <source>
        <strain evidence="10">8032-3</strain>
    </source>
</reference>
<comment type="catalytic activity">
    <reaction evidence="7">
        <text>ATP + H2O = ADP + phosphate + H(+)</text>
        <dbReference type="Rhea" id="RHEA:13065"/>
        <dbReference type="ChEBI" id="CHEBI:15377"/>
        <dbReference type="ChEBI" id="CHEBI:15378"/>
        <dbReference type="ChEBI" id="CHEBI:30616"/>
        <dbReference type="ChEBI" id="CHEBI:43474"/>
        <dbReference type="ChEBI" id="CHEBI:456216"/>
    </reaction>
    <physiologicalReaction direction="left-to-right" evidence="7">
        <dbReference type="Rhea" id="RHEA:13066"/>
    </physiologicalReaction>
</comment>
<dbReference type="GO" id="GO:0016887">
    <property type="term" value="F:ATP hydrolysis activity"/>
    <property type="evidence" value="ECO:0007669"/>
    <property type="project" value="InterPro"/>
</dbReference>
<dbReference type="Pfam" id="PF00004">
    <property type="entry name" value="AAA"/>
    <property type="match status" value="2"/>
</dbReference>
<gene>
    <name evidence="10" type="ORF">QBC33DRAFT_483298</name>
</gene>
<evidence type="ECO:0000313" key="11">
    <source>
        <dbReference type="Proteomes" id="UP001244011"/>
    </source>
</evidence>
<dbReference type="FunFam" id="3.40.50.300:FF:000149">
    <property type="entry name" value="Nuclear valosin-containing protein-like"/>
    <property type="match status" value="1"/>
</dbReference>
<dbReference type="AlphaFoldDB" id="A0AAJ0CBB5"/>
<dbReference type="InterPro" id="IPR003960">
    <property type="entry name" value="ATPase_AAA_CS"/>
</dbReference>
<dbReference type="GO" id="GO:0005524">
    <property type="term" value="F:ATP binding"/>
    <property type="evidence" value="ECO:0007669"/>
    <property type="project" value="UniProtKB-KW"/>
</dbReference>
<evidence type="ECO:0000256" key="4">
    <source>
        <dbReference type="ARBA" id="ARBA00022840"/>
    </source>
</evidence>
<keyword evidence="11" id="KW-1185">Reference proteome</keyword>
<accession>A0AAJ0CBB5</accession>
<dbReference type="InterPro" id="IPR041569">
    <property type="entry name" value="AAA_lid_3"/>
</dbReference>
<dbReference type="Gene3D" id="3.40.50.300">
    <property type="entry name" value="P-loop containing nucleotide triphosphate hydrolases"/>
    <property type="match status" value="2"/>
</dbReference>
<sequence>MMSHRIDRDVSVMVQKLENDFKSSGRRLTVTAVYDSIKNSNSSLARQKKRPLEDAIDRVLSKRAEELKQGEDSDSDAAIEAAEAAEAKLANKPLERNSYLLNRKITQSWNFSTTTNSTSLGDQQQPEMDKGNSERQSTGEPKPKRRRTERSRKETDRSPPSSVSIRDVAGLDEALNQLLHSVYLPLSQTSAYAQLDYQFDNAVLLHGPSGCGKTTLAYAVASHCGRPMIPVSGPSLVGGTSGESEKNIRAIFDEAIGLAPCLIFIDEIDSIAGKRDNAQKAMEARMVTELIDGMDRIVRGMTDGKNIVILAATSRPETVDPAIRRRFGVEVAVGMPDEKARKSILECLSRRLPRTEDIDFGELANKTPGFNGADLKHVVTAALHAAMSDELQQVLRIEHASRPEAFTDASPALRNWLILQENGNDSIQDVKVTFGHFKTAIEQTQPAAKREGFSTIPDTTWEQIGALEDVRKELMMNIINPIMRPDVYATVGIKPAAGILLWGPPGCGKTLVAKAVANESKANFISIKGPELLNKYVGESERAVRQLFMRAKTSSPCVVFFDEMDAIVPRRNDNLSDASARVVNALLTELDGVSDRRGIYVIGATNRPDIIDPAIRRPGRLGTSVYVGLPSPEGRASILKTIYRNTIPGSAAPGALPERDLERVALDPRCGNFSGADLGSLMQEAARACLRRTGDDPAVEVDRSITPDDWEAALCKVKASVKDIAKYEALLARQER</sequence>
<proteinExistence type="inferred from homology"/>
<evidence type="ECO:0000256" key="8">
    <source>
        <dbReference type="SAM" id="MobiDB-lite"/>
    </source>
</evidence>
<dbReference type="PANTHER" id="PTHR23077:SF171">
    <property type="entry name" value="NUCLEAR VALOSIN-CONTAINING PROTEIN-LIKE"/>
    <property type="match status" value="1"/>
</dbReference>
<dbReference type="Proteomes" id="UP001244011">
    <property type="component" value="Unassembled WGS sequence"/>
</dbReference>
<keyword evidence="2" id="KW-0962">Peroxisome biogenesis</keyword>
<protein>
    <recommendedName>
        <fullName evidence="6">Peroxisomal ATPase PEX1</fullName>
    </recommendedName>
    <alternativeName>
        <fullName evidence="5">Peroxin-1</fullName>
    </alternativeName>
</protein>
<dbReference type="PANTHER" id="PTHR23077">
    <property type="entry name" value="AAA-FAMILY ATPASE"/>
    <property type="match status" value="1"/>
</dbReference>
<evidence type="ECO:0000256" key="7">
    <source>
        <dbReference type="ARBA" id="ARBA00048778"/>
    </source>
</evidence>
<evidence type="ECO:0000256" key="3">
    <source>
        <dbReference type="ARBA" id="ARBA00022741"/>
    </source>
</evidence>
<dbReference type="InterPro" id="IPR027417">
    <property type="entry name" value="P-loop_NTPase"/>
</dbReference>
<comment type="caution">
    <text evidence="10">The sequence shown here is derived from an EMBL/GenBank/DDBJ whole genome shotgun (WGS) entry which is preliminary data.</text>
</comment>